<organism evidence="1 2">
    <name type="scientific">Gloeocapsopsis crepidinum LEGE 06123</name>
    <dbReference type="NCBI Taxonomy" id="588587"/>
    <lineage>
        <taxon>Bacteria</taxon>
        <taxon>Bacillati</taxon>
        <taxon>Cyanobacteriota</taxon>
        <taxon>Cyanophyceae</taxon>
        <taxon>Oscillatoriophycideae</taxon>
        <taxon>Chroococcales</taxon>
        <taxon>Chroococcaceae</taxon>
        <taxon>Gloeocapsopsis</taxon>
    </lineage>
</organism>
<gene>
    <name evidence="1" type="ORF">IQ230_13960</name>
</gene>
<comment type="caution">
    <text evidence="1">The sequence shown here is derived from an EMBL/GenBank/DDBJ whole genome shotgun (WGS) entry which is preliminary data.</text>
</comment>
<dbReference type="EMBL" id="JADEWN010000032">
    <property type="protein sequence ID" value="MBE9191432.1"/>
    <property type="molecule type" value="Genomic_DNA"/>
</dbReference>
<proteinExistence type="predicted"/>
<dbReference type="Proteomes" id="UP000651156">
    <property type="component" value="Unassembled WGS sequence"/>
</dbReference>
<evidence type="ECO:0000313" key="1">
    <source>
        <dbReference type="EMBL" id="MBE9191432.1"/>
    </source>
</evidence>
<protein>
    <submittedName>
        <fullName evidence="1">Uncharacterized protein</fullName>
    </submittedName>
</protein>
<dbReference type="RefSeq" id="WP_193932574.1">
    <property type="nucleotide sequence ID" value="NZ_CAWPMZ010000062.1"/>
</dbReference>
<sequence>MALPISQIERRYLKNKKEIIKLTIKSMNNAITEIPTNTHYPIEKLPSHAPGLIEWSLLAGVALFLIKNIWQEFQESEKAERELTNKLVDRILKEEGDR</sequence>
<evidence type="ECO:0000313" key="2">
    <source>
        <dbReference type="Proteomes" id="UP000651156"/>
    </source>
</evidence>
<reference evidence="1 2" key="1">
    <citation type="submission" date="2020-10" db="EMBL/GenBank/DDBJ databases">
        <authorList>
            <person name="Castelo-Branco R."/>
            <person name="Eusebio N."/>
            <person name="Adriana R."/>
            <person name="Vieira A."/>
            <person name="Brugerolle De Fraissinette N."/>
            <person name="Rezende De Castro R."/>
            <person name="Schneider M.P."/>
            <person name="Vasconcelos V."/>
            <person name="Leao P.N."/>
        </authorList>
    </citation>
    <scope>NUCLEOTIDE SEQUENCE [LARGE SCALE GENOMIC DNA]</scope>
    <source>
        <strain evidence="1 2">LEGE 06123</strain>
    </source>
</reference>
<keyword evidence="2" id="KW-1185">Reference proteome</keyword>
<name>A0ABR9UT35_9CHRO</name>
<accession>A0ABR9UT35</accession>